<keyword evidence="7" id="KW-1185">Reference proteome</keyword>
<dbReference type="GO" id="GO:0004674">
    <property type="term" value="F:protein serine/threonine kinase activity"/>
    <property type="evidence" value="ECO:0007669"/>
    <property type="project" value="UniProtKB-KW"/>
</dbReference>
<dbReference type="PROSITE" id="PS50011">
    <property type="entry name" value="PROTEIN_KINASE_DOM"/>
    <property type="match status" value="1"/>
</dbReference>
<dbReference type="Gene3D" id="1.10.510.10">
    <property type="entry name" value="Transferase(Phosphotransferase) domain 1"/>
    <property type="match status" value="1"/>
</dbReference>
<proteinExistence type="predicted"/>
<dbReference type="PANTHER" id="PTHR47989">
    <property type="entry name" value="OS01G0750732 PROTEIN"/>
    <property type="match status" value="1"/>
</dbReference>
<dbReference type="Pfam" id="PF07714">
    <property type="entry name" value="PK_Tyr_Ser-Thr"/>
    <property type="match status" value="1"/>
</dbReference>
<dbReference type="InterPro" id="IPR008266">
    <property type="entry name" value="Tyr_kinase_AS"/>
</dbReference>
<dbReference type="Proteomes" id="UP000245207">
    <property type="component" value="Unassembled WGS sequence"/>
</dbReference>
<keyword evidence="2" id="KW-0547">Nucleotide-binding</keyword>
<dbReference type="InterPro" id="IPR011009">
    <property type="entry name" value="Kinase-like_dom_sf"/>
</dbReference>
<keyword evidence="6" id="KW-0430">Lectin</keyword>
<dbReference type="EMBL" id="PKPP01001566">
    <property type="protein sequence ID" value="PWA81637.1"/>
    <property type="molecule type" value="Genomic_DNA"/>
</dbReference>
<keyword evidence="1" id="KW-0808">Transferase</keyword>
<keyword evidence="1" id="KW-0418">Kinase</keyword>
<accession>A0A2U1P7G6</accession>
<dbReference type="PROSITE" id="PS00109">
    <property type="entry name" value="PROTEIN_KINASE_TYR"/>
    <property type="match status" value="1"/>
</dbReference>
<feature type="region of interest" description="Disordered" evidence="4">
    <location>
        <begin position="135"/>
        <end position="190"/>
    </location>
</feature>
<evidence type="ECO:0000256" key="2">
    <source>
        <dbReference type="ARBA" id="ARBA00022741"/>
    </source>
</evidence>
<dbReference type="Gene3D" id="3.30.200.20">
    <property type="entry name" value="Phosphorylase Kinase, domain 1"/>
    <property type="match status" value="1"/>
</dbReference>
<keyword evidence="3" id="KW-0067">ATP-binding</keyword>
<dbReference type="STRING" id="35608.A0A2U1P7G6"/>
<evidence type="ECO:0000256" key="4">
    <source>
        <dbReference type="SAM" id="MobiDB-lite"/>
    </source>
</evidence>
<dbReference type="GO" id="GO:0005524">
    <property type="term" value="F:ATP binding"/>
    <property type="evidence" value="ECO:0007669"/>
    <property type="project" value="UniProtKB-KW"/>
</dbReference>
<dbReference type="GO" id="GO:0030246">
    <property type="term" value="F:carbohydrate binding"/>
    <property type="evidence" value="ECO:0007669"/>
    <property type="project" value="UniProtKB-KW"/>
</dbReference>
<protein>
    <submittedName>
        <fullName evidence="6">Concanavalin A-like lectin/glucanase, subgroup</fullName>
    </submittedName>
</protein>
<dbReference type="PANTHER" id="PTHR47989:SF8">
    <property type="entry name" value="INACTIVE PROTEIN KINASE SELMODRAFT_444075-LIKE"/>
    <property type="match status" value="1"/>
</dbReference>
<evidence type="ECO:0000256" key="1">
    <source>
        <dbReference type="ARBA" id="ARBA00022527"/>
    </source>
</evidence>
<evidence type="ECO:0000256" key="3">
    <source>
        <dbReference type="ARBA" id="ARBA00022840"/>
    </source>
</evidence>
<dbReference type="FunFam" id="3.30.200.20:FF:000604">
    <property type="entry name" value="Proline-rich receptor-like protein kinase PERK8"/>
    <property type="match status" value="1"/>
</dbReference>
<dbReference type="SMART" id="SM00220">
    <property type="entry name" value="S_TKc"/>
    <property type="match status" value="1"/>
</dbReference>
<sequence length="544" mass="61662">MRKEEYLKREEVIQLSDICANKKIIFQIDVQATSSPKKVAAKAAKGLMVNWVVLDRQMKKDKKYFMDKLTCGILRMKRDNTIKKLREPIIREDKKLQRTKSSEHFSYGEMIPVMSKQAVAQIKIVSAQKATNLLRQEGGKSSSPSSVSSSSTSTFTTSDISSSTDATNSYPSHEIDHRKKQSPTFIHENKDQTDVKVANEQENHHQEEKEFEYSECSFCQNKRPNIQLKRDFSYADLLQATNGFSSDNFLSEGGFGSVYRGELKCGLQVAVKQHKDEGFQGEKEFTSEVNVLSKARHPNLVLLLGSCSEGTHRLLVYEFVCNGSLDQHLSTCIKQDWVWLYPLCASLLITIYNCAGSDLTWDKRIKIALGAARGLEYLHRINIIHRDMRPNNILVTHDYEPLLGDFGLARTDCIDTDETGVVGTLGYVAPEYAECGKVSFKTDVYSFGVVLLQLLTGCKTKETKFDGKTLVEWARPLLADANYPVLIDEKILESHDVFQLYLMVQLAERCLNKNPTKRQTMEDVADELDCIKRGTTRGRNLRQC</sequence>
<gene>
    <name evidence="6" type="ORF">CTI12_AA181020</name>
</gene>
<evidence type="ECO:0000313" key="6">
    <source>
        <dbReference type="EMBL" id="PWA81637.1"/>
    </source>
</evidence>
<reference evidence="6 7" key="1">
    <citation type="journal article" date="2018" name="Mol. Plant">
        <title>The genome of Artemisia annua provides insight into the evolution of Asteraceae family and artemisinin biosynthesis.</title>
        <authorList>
            <person name="Shen Q."/>
            <person name="Zhang L."/>
            <person name="Liao Z."/>
            <person name="Wang S."/>
            <person name="Yan T."/>
            <person name="Shi P."/>
            <person name="Liu M."/>
            <person name="Fu X."/>
            <person name="Pan Q."/>
            <person name="Wang Y."/>
            <person name="Lv Z."/>
            <person name="Lu X."/>
            <person name="Zhang F."/>
            <person name="Jiang W."/>
            <person name="Ma Y."/>
            <person name="Chen M."/>
            <person name="Hao X."/>
            <person name="Li L."/>
            <person name="Tang Y."/>
            <person name="Lv G."/>
            <person name="Zhou Y."/>
            <person name="Sun X."/>
            <person name="Brodelius P.E."/>
            <person name="Rose J.K.C."/>
            <person name="Tang K."/>
        </authorList>
    </citation>
    <scope>NUCLEOTIDE SEQUENCE [LARGE SCALE GENOMIC DNA]</scope>
    <source>
        <strain evidence="7">cv. Huhao1</strain>
        <tissue evidence="6">Leaf</tissue>
    </source>
</reference>
<organism evidence="6 7">
    <name type="scientific">Artemisia annua</name>
    <name type="common">Sweet wormwood</name>
    <dbReference type="NCBI Taxonomy" id="35608"/>
    <lineage>
        <taxon>Eukaryota</taxon>
        <taxon>Viridiplantae</taxon>
        <taxon>Streptophyta</taxon>
        <taxon>Embryophyta</taxon>
        <taxon>Tracheophyta</taxon>
        <taxon>Spermatophyta</taxon>
        <taxon>Magnoliopsida</taxon>
        <taxon>eudicotyledons</taxon>
        <taxon>Gunneridae</taxon>
        <taxon>Pentapetalae</taxon>
        <taxon>asterids</taxon>
        <taxon>campanulids</taxon>
        <taxon>Asterales</taxon>
        <taxon>Asteraceae</taxon>
        <taxon>Asteroideae</taxon>
        <taxon>Anthemideae</taxon>
        <taxon>Artemisiinae</taxon>
        <taxon>Artemisia</taxon>
    </lineage>
</organism>
<feature type="compositionally biased region" description="Low complexity" evidence="4">
    <location>
        <begin position="141"/>
        <end position="169"/>
    </location>
</feature>
<keyword evidence="1" id="KW-0723">Serine/threonine-protein kinase</keyword>
<name>A0A2U1P7G6_ARTAN</name>
<dbReference type="OrthoDB" id="4062651at2759"/>
<dbReference type="SUPFAM" id="SSF56112">
    <property type="entry name" value="Protein kinase-like (PK-like)"/>
    <property type="match status" value="1"/>
</dbReference>
<dbReference type="AlphaFoldDB" id="A0A2U1P7G6"/>
<comment type="caution">
    <text evidence="6">The sequence shown here is derived from an EMBL/GenBank/DDBJ whole genome shotgun (WGS) entry which is preliminary data.</text>
</comment>
<dbReference type="InterPro" id="IPR000719">
    <property type="entry name" value="Prot_kinase_dom"/>
</dbReference>
<evidence type="ECO:0000259" key="5">
    <source>
        <dbReference type="PROSITE" id="PS50011"/>
    </source>
</evidence>
<evidence type="ECO:0000313" key="7">
    <source>
        <dbReference type="Proteomes" id="UP000245207"/>
    </source>
</evidence>
<feature type="domain" description="Protein kinase" evidence="5">
    <location>
        <begin position="244"/>
        <end position="531"/>
    </location>
</feature>
<dbReference type="InterPro" id="IPR001245">
    <property type="entry name" value="Ser-Thr/Tyr_kinase_cat_dom"/>
</dbReference>